<gene>
    <name evidence="2" type="ORF">LCGC14_1340460</name>
</gene>
<sequence length="62" mass="6954">MPDVNKVLGPDTPESNKPKDGKVTISFKLDADRASKLYDIALKYECFAVHDVFSILIDKEQV</sequence>
<reference evidence="2" key="1">
    <citation type="journal article" date="2015" name="Nature">
        <title>Complex archaea that bridge the gap between prokaryotes and eukaryotes.</title>
        <authorList>
            <person name="Spang A."/>
            <person name="Saw J.H."/>
            <person name="Jorgensen S.L."/>
            <person name="Zaremba-Niedzwiedzka K."/>
            <person name="Martijn J."/>
            <person name="Lind A.E."/>
            <person name="van Eijk R."/>
            <person name="Schleper C."/>
            <person name="Guy L."/>
            <person name="Ettema T.J."/>
        </authorList>
    </citation>
    <scope>NUCLEOTIDE SEQUENCE</scope>
</reference>
<comment type="caution">
    <text evidence="2">The sequence shown here is derived from an EMBL/GenBank/DDBJ whole genome shotgun (WGS) entry which is preliminary data.</text>
</comment>
<evidence type="ECO:0000256" key="1">
    <source>
        <dbReference type="SAM" id="MobiDB-lite"/>
    </source>
</evidence>
<dbReference type="EMBL" id="LAZR01008194">
    <property type="protein sequence ID" value="KKM80381.1"/>
    <property type="molecule type" value="Genomic_DNA"/>
</dbReference>
<feature type="region of interest" description="Disordered" evidence="1">
    <location>
        <begin position="1"/>
        <end position="21"/>
    </location>
</feature>
<accession>A0A0F9L098</accession>
<proteinExistence type="predicted"/>
<dbReference type="AlphaFoldDB" id="A0A0F9L098"/>
<name>A0A0F9L098_9ZZZZ</name>
<organism evidence="2">
    <name type="scientific">marine sediment metagenome</name>
    <dbReference type="NCBI Taxonomy" id="412755"/>
    <lineage>
        <taxon>unclassified sequences</taxon>
        <taxon>metagenomes</taxon>
        <taxon>ecological metagenomes</taxon>
    </lineage>
</organism>
<evidence type="ECO:0000313" key="2">
    <source>
        <dbReference type="EMBL" id="KKM80381.1"/>
    </source>
</evidence>
<protein>
    <submittedName>
        <fullName evidence="2">Uncharacterized protein</fullName>
    </submittedName>
</protein>